<evidence type="ECO:0000256" key="3">
    <source>
        <dbReference type="ARBA" id="ARBA00011738"/>
    </source>
</evidence>
<evidence type="ECO:0000256" key="17">
    <source>
        <dbReference type="ARBA" id="ARBA00031953"/>
    </source>
</evidence>
<keyword evidence="6" id="KW-0479">Metal-binding</keyword>
<evidence type="ECO:0000256" key="5">
    <source>
        <dbReference type="ARBA" id="ARBA00022722"/>
    </source>
</evidence>
<keyword evidence="5" id="KW-0540">Nuclease</keyword>
<comment type="similarity">
    <text evidence="2">Belongs to the RusA family.</text>
</comment>
<protein>
    <recommendedName>
        <fullName evidence="4">Crossover junction endodeoxyribonuclease RusA</fullName>
        <ecNumber evidence="15">3.1.21.10</ecNumber>
    </recommendedName>
    <alternativeName>
        <fullName evidence="16">Holliday junction nuclease RusA</fullName>
    </alternativeName>
    <alternativeName>
        <fullName evidence="17">Holliday junction resolvase</fullName>
    </alternativeName>
</protein>
<comment type="catalytic activity">
    <reaction evidence="14">
        <text>Endonucleolytic cleavage at a junction such as a reciprocal single-stranded crossover between two homologous DNA duplexes (Holliday junction).</text>
        <dbReference type="EC" id="3.1.21.10"/>
    </reaction>
</comment>
<evidence type="ECO:0000256" key="13">
    <source>
        <dbReference type="ARBA" id="ARBA00024745"/>
    </source>
</evidence>
<evidence type="ECO:0000256" key="15">
    <source>
        <dbReference type="ARBA" id="ARBA00029488"/>
    </source>
</evidence>
<dbReference type="EMBL" id="QFYR01000003">
    <property type="protein sequence ID" value="RAK52111.1"/>
    <property type="molecule type" value="Genomic_DNA"/>
</dbReference>
<keyword evidence="12" id="KW-0234">DNA repair</keyword>
<dbReference type="RefSeq" id="WP_111515435.1">
    <property type="nucleotide sequence ID" value="NZ_QFYR01000003.1"/>
</dbReference>
<evidence type="ECO:0000256" key="8">
    <source>
        <dbReference type="ARBA" id="ARBA00022763"/>
    </source>
</evidence>
<keyword evidence="10" id="KW-0460">Magnesium</keyword>
<accession>A0A328ABT2</accession>
<organism evidence="18 19">
    <name type="scientific">Phenylobacterium deserti</name>
    <dbReference type="NCBI Taxonomy" id="1914756"/>
    <lineage>
        <taxon>Bacteria</taxon>
        <taxon>Pseudomonadati</taxon>
        <taxon>Pseudomonadota</taxon>
        <taxon>Alphaproteobacteria</taxon>
        <taxon>Caulobacterales</taxon>
        <taxon>Caulobacteraceae</taxon>
        <taxon>Phenylobacterium</taxon>
    </lineage>
</organism>
<dbReference type="OrthoDB" id="7596919at2"/>
<evidence type="ECO:0000256" key="12">
    <source>
        <dbReference type="ARBA" id="ARBA00023204"/>
    </source>
</evidence>
<dbReference type="AlphaFoldDB" id="A0A328ABT2"/>
<comment type="caution">
    <text evidence="18">The sequence shown here is derived from an EMBL/GenBank/DDBJ whole genome shotgun (WGS) entry which is preliminary data.</text>
</comment>
<evidence type="ECO:0000256" key="4">
    <source>
        <dbReference type="ARBA" id="ARBA00014885"/>
    </source>
</evidence>
<comment type="function">
    <text evidence="13">Endonuclease that resolves Holliday junction intermediates made during homologous genetic recombination and DNA repair. Exhibits sequence and structure-selective cleavage of four-way DNA junctions, where it introduces symmetrical nicks in two strands of the same polarity at the 5' side of CC dinucleotides. Corrects the defects in genetic recombination and DNA repair associated with inactivation of RuvAB or RuvC.</text>
</comment>
<dbReference type="SUPFAM" id="SSF103084">
    <property type="entry name" value="Holliday junction resolvase RusA"/>
    <property type="match status" value="1"/>
</dbReference>
<evidence type="ECO:0000256" key="9">
    <source>
        <dbReference type="ARBA" id="ARBA00022801"/>
    </source>
</evidence>
<evidence type="ECO:0000256" key="7">
    <source>
        <dbReference type="ARBA" id="ARBA00022759"/>
    </source>
</evidence>
<keyword evidence="8" id="KW-0227">DNA damage</keyword>
<proteinExistence type="inferred from homology"/>
<keyword evidence="9" id="KW-0378">Hydrolase</keyword>
<name>A0A328ABT2_9CAUL</name>
<dbReference type="EC" id="3.1.21.10" evidence="15"/>
<comment type="subunit">
    <text evidence="3">Homodimer.</text>
</comment>
<dbReference type="GO" id="GO:0008821">
    <property type="term" value="F:crossover junction DNA endonuclease activity"/>
    <property type="evidence" value="ECO:0007669"/>
    <property type="project" value="UniProtKB-EC"/>
</dbReference>
<dbReference type="Proteomes" id="UP000249725">
    <property type="component" value="Unassembled WGS sequence"/>
</dbReference>
<dbReference type="PIRSF" id="PIRSF001007">
    <property type="entry name" value="RusA"/>
    <property type="match status" value="1"/>
</dbReference>
<dbReference type="InterPro" id="IPR008822">
    <property type="entry name" value="Endonuclease_RusA-like"/>
</dbReference>
<evidence type="ECO:0000313" key="19">
    <source>
        <dbReference type="Proteomes" id="UP000249725"/>
    </source>
</evidence>
<evidence type="ECO:0000256" key="11">
    <source>
        <dbReference type="ARBA" id="ARBA00023172"/>
    </source>
</evidence>
<evidence type="ECO:0000256" key="1">
    <source>
        <dbReference type="ARBA" id="ARBA00001946"/>
    </source>
</evidence>
<dbReference type="Pfam" id="PF05866">
    <property type="entry name" value="RusA"/>
    <property type="match status" value="1"/>
</dbReference>
<evidence type="ECO:0000313" key="18">
    <source>
        <dbReference type="EMBL" id="RAK52111.1"/>
    </source>
</evidence>
<dbReference type="GO" id="GO:0006310">
    <property type="term" value="P:DNA recombination"/>
    <property type="evidence" value="ECO:0007669"/>
    <property type="project" value="UniProtKB-KW"/>
</dbReference>
<gene>
    <name evidence="18" type="ORF">DJ018_13225</name>
</gene>
<dbReference type="GO" id="GO:0006281">
    <property type="term" value="P:DNA repair"/>
    <property type="evidence" value="ECO:0007669"/>
    <property type="project" value="UniProtKB-KW"/>
</dbReference>
<evidence type="ECO:0000256" key="14">
    <source>
        <dbReference type="ARBA" id="ARBA00029354"/>
    </source>
</evidence>
<evidence type="ECO:0000256" key="6">
    <source>
        <dbReference type="ARBA" id="ARBA00022723"/>
    </source>
</evidence>
<dbReference type="InterPro" id="IPR036614">
    <property type="entry name" value="RusA-like_sf"/>
</dbReference>
<sequence>MTLTLPWPPAVNNLFLNVRGKGRVQSPRYRGWLAEALAAVRAQQPTRIVGSFHVRVLLDRPDRRRRDLDGLLKAPLDCLVKAGVVEDDSLAQSIAIAWSDAEPKKPGAVRICVEGV</sequence>
<dbReference type="GO" id="GO:0000287">
    <property type="term" value="F:magnesium ion binding"/>
    <property type="evidence" value="ECO:0007669"/>
    <property type="project" value="InterPro"/>
</dbReference>
<evidence type="ECO:0000256" key="10">
    <source>
        <dbReference type="ARBA" id="ARBA00022842"/>
    </source>
</evidence>
<keyword evidence="11" id="KW-0233">DNA recombination</keyword>
<dbReference type="InterPro" id="IPR016281">
    <property type="entry name" value="Endonuclease_RusA"/>
</dbReference>
<comment type="cofactor">
    <cofactor evidence="1">
        <name>Mg(2+)</name>
        <dbReference type="ChEBI" id="CHEBI:18420"/>
    </cofactor>
</comment>
<keyword evidence="7" id="KW-0255">Endonuclease</keyword>
<dbReference type="Gene3D" id="3.30.1330.70">
    <property type="entry name" value="Holliday junction resolvase RusA"/>
    <property type="match status" value="1"/>
</dbReference>
<keyword evidence="19" id="KW-1185">Reference proteome</keyword>
<evidence type="ECO:0000256" key="16">
    <source>
        <dbReference type="ARBA" id="ARBA00030920"/>
    </source>
</evidence>
<reference evidence="19" key="1">
    <citation type="submission" date="2018-05" db="EMBL/GenBank/DDBJ databases">
        <authorList>
            <person name="Li X."/>
        </authorList>
    </citation>
    <scope>NUCLEOTIDE SEQUENCE [LARGE SCALE GENOMIC DNA]</scope>
    <source>
        <strain evidence="19">YIM 73061</strain>
    </source>
</reference>
<evidence type="ECO:0000256" key="2">
    <source>
        <dbReference type="ARBA" id="ARBA00008865"/>
    </source>
</evidence>